<dbReference type="Gene3D" id="3.40.50.2000">
    <property type="entry name" value="Glycogen Phosphorylase B"/>
    <property type="match status" value="2"/>
</dbReference>
<sequence>MSQPFTLIVAGDPDQRTGGYIYDAHIVAALRERGLSINVVGLAGRFPDADDEAAQALANTLSALQDHAQVIIDGLAMGALPDVVANHAERLDITALLHHPLGDEQGLNEIDQQRFHRSELCGLAHVNRVIVTSRFTERRVKALAEQYELPFSAPITVVEPGVERAPISPAAQPSEPIRLLCVATLTPRSEPIRLLCVATLTPRKGQDILVQALANVERGHWRCDCFGGARDVAFTNRVQTLIDSHQLGDRVTLHGECDAATLEAAYQNAHALVLPSWYEGYGMVVTEALAHGLPVITTTGGALRDTLPKGAGISVAPGDVKALTSALVAFCHDETLRTELRAGRRATMRHYALNYVQVPPLRATVWATGRLQERRLPRRCSNLRHCRREANLQRIGCRCVKASMPVRVAKRWWMR</sequence>
<evidence type="ECO:0000313" key="2">
    <source>
        <dbReference type="EMBL" id="UYO75162.1"/>
    </source>
</evidence>
<reference evidence="2" key="1">
    <citation type="submission" date="2022-05" db="EMBL/GenBank/DDBJ databases">
        <title>Complete sequence of a novel PHA-producing Halomonas strain.</title>
        <authorList>
            <person name="Zheng Z."/>
        </authorList>
    </citation>
    <scope>NUCLEOTIDE SEQUENCE</scope>
    <source>
        <strain evidence="2">ZZQ-149</strain>
    </source>
</reference>
<dbReference type="Pfam" id="PF00534">
    <property type="entry name" value="Glycos_transf_1"/>
    <property type="match status" value="1"/>
</dbReference>
<dbReference type="CDD" id="cd03801">
    <property type="entry name" value="GT4_PimA-like"/>
    <property type="match status" value="1"/>
</dbReference>
<dbReference type="PANTHER" id="PTHR12526">
    <property type="entry name" value="GLYCOSYLTRANSFERASE"/>
    <property type="match status" value="1"/>
</dbReference>
<gene>
    <name evidence="2" type="ORF">M0220_03140</name>
</gene>
<evidence type="ECO:0000313" key="3">
    <source>
        <dbReference type="Proteomes" id="UP001164935"/>
    </source>
</evidence>
<feature type="domain" description="Glycosyl transferase family 1" evidence="1">
    <location>
        <begin position="188"/>
        <end position="341"/>
    </location>
</feature>
<dbReference type="GO" id="GO:0016757">
    <property type="term" value="F:glycosyltransferase activity"/>
    <property type="evidence" value="ECO:0007669"/>
    <property type="project" value="InterPro"/>
</dbReference>
<protein>
    <submittedName>
        <fullName evidence="2">Glycosyltransferase family 4 protein</fullName>
    </submittedName>
</protein>
<dbReference type="AlphaFoldDB" id="A0AA46TRS0"/>
<accession>A0AA46TRS0</accession>
<dbReference type="KEGG" id="hqn:M0220_03140"/>
<name>A0AA46TRS0_9GAMM</name>
<dbReference type="Proteomes" id="UP001164935">
    <property type="component" value="Chromosome"/>
</dbReference>
<evidence type="ECO:0000259" key="1">
    <source>
        <dbReference type="Pfam" id="PF00534"/>
    </source>
</evidence>
<dbReference type="GO" id="GO:1901135">
    <property type="term" value="P:carbohydrate derivative metabolic process"/>
    <property type="evidence" value="ECO:0007669"/>
    <property type="project" value="UniProtKB-ARBA"/>
</dbReference>
<keyword evidence="3" id="KW-1185">Reference proteome</keyword>
<dbReference type="EMBL" id="CP096973">
    <property type="protein sequence ID" value="UYO75162.1"/>
    <property type="molecule type" value="Genomic_DNA"/>
</dbReference>
<proteinExistence type="predicted"/>
<dbReference type="RefSeq" id="WP_264018647.1">
    <property type="nucleotide sequence ID" value="NZ_CP096973.1"/>
</dbReference>
<dbReference type="SUPFAM" id="SSF53756">
    <property type="entry name" value="UDP-Glycosyltransferase/glycogen phosphorylase"/>
    <property type="match status" value="1"/>
</dbReference>
<organism evidence="2 3">
    <name type="scientific">Halomonas qinghailakensis</name>
    <dbReference type="NCBI Taxonomy" id="2937790"/>
    <lineage>
        <taxon>Bacteria</taxon>
        <taxon>Pseudomonadati</taxon>
        <taxon>Pseudomonadota</taxon>
        <taxon>Gammaproteobacteria</taxon>
        <taxon>Oceanospirillales</taxon>
        <taxon>Halomonadaceae</taxon>
        <taxon>Halomonas</taxon>
    </lineage>
</organism>
<dbReference type="InterPro" id="IPR001296">
    <property type="entry name" value="Glyco_trans_1"/>
</dbReference>